<evidence type="ECO:0000313" key="2">
    <source>
        <dbReference type="EMBL" id="KAL2060082.1"/>
    </source>
</evidence>
<comment type="caution">
    <text evidence="2">The sequence shown here is derived from an EMBL/GenBank/DDBJ whole genome shotgun (WGS) entry which is preliminary data.</text>
</comment>
<dbReference type="Proteomes" id="UP001595075">
    <property type="component" value="Unassembled WGS sequence"/>
</dbReference>
<feature type="compositionally biased region" description="Low complexity" evidence="1">
    <location>
        <begin position="388"/>
        <end position="401"/>
    </location>
</feature>
<feature type="compositionally biased region" description="Acidic residues" evidence="1">
    <location>
        <begin position="353"/>
        <end position="371"/>
    </location>
</feature>
<feature type="compositionally biased region" description="Low complexity" evidence="1">
    <location>
        <begin position="339"/>
        <end position="348"/>
    </location>
</feature>
<gene>
    <name evidence="2" type="ORF">VTL71DRAFT_9904</name>
</gene>
<feature type="region of interest" description="Disordered" evidence="1">
    <location>
        <begin position="311"/>
        <end position="436"/>
    </location>
</feature>
<name>A0ABR4BQU6_9HELO</name>
<accession>A0ABR4BQU6</accession>
<evidence type="ECO:0000256" key="1">
    <source>
        <dbReference type="SAM" id="MobiDB-lite"/>
    </source>
</evidence>
<feature type="compositionally biased region" description="Acidic residues" evidence="1">
    <location>
        <begin position="402"/>
        <end position="413"/>
    </location>
</feature>
<sequence length="481" mass="53052">MPSIFKPRKLSHDFLPLSEDKPSRVTLRHNSPLNLVFKLHGFTNSRPQFSFLKCDAGGQFWIACLYFRGANWASNPHRNKQHAKKEVAEMAIAHLRSNILTNWATHLVKKSVFGANPDSQRGWQLVFDWDHLRKQATSIALPEWKNASEPFFVVFGHTQTQIAIVQHAHDKGRLLKAFFDSTELDIVMADLVKPDVEISEAIKLESKMAEPVKPDVEMVEVVKAEYKVVNPVNLNTTKVEVVKLDIEMAYPVNPDAQVAEVVEANTEMNDRGKAVTKRQDAVELDSDIVVKLDAAMVKQDVNMTVESDLDMEYHGNTEPDETRSNDVSTEDTSNEDTCSEGSSSAESSGGEEGLVEDSGNEAGDELSSDEDGSVKEESDAGDSDDTSSSDTTSSDSSSSEASSDEDSDEGDDGGDVKVTDPYSMRAAEEGSDNSENFMDILEEELEEEMVNRSDEEPKVKNGKDADGIAGLMKKLSKFGKD</sequence>
<organism evidence="2 3">
    <name type="scientific">Oculimacula yallundae</name>
    <dbReference type="NCBI Taxonomy" id="86028"/>
    <lineage>
        <taxon>Eukaryota</taxon>
        <taxon>Fungi</taxon>
        <taxon>Dikarya</taxon>
        <taxon>Ascomycota</taxon>
        <taxon>Pezizomycotina</taxon>
        <taxon>Leotiomycetes</taxon>
        <taxon>Helotiales</taxon>
        <taxon>Ploettnerulaceae</taxon>
        <taxon>Oculimacula</taxon>
    </lineage>
</organism>
<reference evidence="2 3" key="1">
    <citation type="journal article" date="2024" name="Commun. Biol.">
        <title>Comparative genomic analysis of thermophilic fungi reveals convergent evolutionary adaptations and gene losses.</title>
        <authorList>
            <person name="Steindorff A.S."/>
            <person name="Aguilar-Pontes M.V."/>
            <person name="Robinson A.J."/>
            <person name="Andreopoulos B."/>
            <person name="LaButti K."/>
            <person name="Kuo A."/>
            <person name="Mondo S."/>
            <person name="Riley R."/>
            <person name="Otillar R."/>
            <person name="Haridas S."/>
            <person name="Lipzen A."/>
            <person name="Grimwood J."/>
            <person name="Schmutz J."/>
            <person name="Clum A."/>
            <person name="Reid I.D."/>
            <person name="Moisan M.C."/>
            <person name="Butler G."/>
            <person name="Nguyen T.T.M."/>
            <person name="Dewar K."/>
            <person name="Conant G."/>
            <person name="Drula E."/>
            <person name="Henrissat B."/>
            <person name="Hansel C."/>
            <person name="Singer S."/>
            <person name="Hutchinson M.I."/>
            <person name="de Vries R.P."/>
            <person name="Natvig D.O."/>
            <person name="Powell A.J."/>
            <person name="Tsang A."/>
            <person name="Grigoriev I.V."/>
        </authorList>
    </citation>
    <scope>NUCLEOTIDE SEQUENCE [LARGE SCALE GENOMIC DNA]</scope>
    <source>
        <strain evidence="2 3">CBS 494.80</strain>
    </source>
</reference>
<proteinExistence type="predicted"/>
<evidence type="ECO:0000313" key="3">
    <source>
        <dbReference type="Proteomes" id="UP001595075"/>
    </source>
</evidence>
<keyword evidence="3" id="KW-1185">Reference proteome</keyword>
<dbReference type="EMBL" id="JAZHXI010000024">
    <property type="protein sequence ID" value="KAL2060082.1"/>
    <property type="molecule type" value="Genomic_DNA"/>
</dbReference>
<feature type="compositionally biased region" description="Basic and acidic residues" evidence="1">
    <location>
        <begin position="311"/>
        <end position="324"/>
    </location>
</feature>
<protein>
    <submittedName>
        <fullName evidence="2">Uncharacterized protein</fullName>
    </submittedName>
</protein>
<feature type="compositionally biased region" description="Acidic residues" evidence="1">
    <location>
        <begin position="328"/>
        <end position="338"/>
    </location>
</feature>